<dbReference type="InterPro" id="IPR011045">
    <property type="entry name" value="N2O_reductase_N"/>
</dbReference>
<dbReference type="PROSITE" id="PS51318">
    <property type="entry name" value="TAT"/>
    <property type="match status" value="1"/>
</dbReference>
<evidence type="ECO:0000256" key="16">
    <source>
        <dbReference type="ARBA" id="ARBA00032847"/>
    </source>
</evidence>
<accession>A0ABY2JDA2</accession>
<dbReference type="InterPro" id="IPR006311">
    <property type="entry name" value="TAT_signal"/>
</dbReference>
<dbReference type="InterPro" id="IPR026468">
    <property type="entry name" value="Nitrous_oxide_Rdtase_Sec-dep"/>
</dbReference>
<dbReference type="Pfam" id="PF13473">
    <property type="entry name" value="Cupredoxin_1"/>
    <property type="match status" value="1"/>
</dbReference>
<dbReference type="Pfam" id="PF18764">
    <property type="entry name" value="nos_propeller"/>
    <property type="match status" value="1"/>
</dbReference>
<dbReference type="NCBIfam" id="TIGR04246">
    <property type="entry name" value="nitrous_NosZ_Gp"/>
    <property type="match status" value="1"/>
</dbReference>
<dbReference type="InterPro" id="IPR015943">
    <property type="entry name" value="WD40/YVTN_repeat-like_dom_sf"/>
</dbReference>
<evidence type="ECO:0000256" key="3">
    <source>
        <dbReference type="ARBA" id="ARBA00003034"/>
    </source>
</evidence>
<evidence type="ECO:0000313" key="20">
    <source>
        <dbReference type="Proteomes" id="UP000297851"/>
    </source>
</evidence>
<keyword evidence="11" id="KW-0479">Metal-binding</keyword>
<keyword evidence="12" id="KW-0574">Periplasm</keyword>
<protein>
    <recommendedName>
        <fullName evidence="10">Nitrous-oxide reductase</fullName>
        <ecNumber evidence="9">1.7.2.4</ecNumber>
    </recommendedName>
    <alternativeName>
        <fullName evidence="15">N(2)OR</fullName>
    </alternativeName>
    <alternativeName>
        <fullName evidence="16">N2O reductase</fullName>
    </alternativeName>
</protein>
<dbReference type="InterPro" id="IPR041114">
    <property type="entry name" value="Nos_propeller"/>
</dbReference>
<comment type="similarity">
    <text evidence="7">Belongs to the NosZ family.</text>
</comment>
<evidence type="ECO:0000256" key="7">
    <source>
        <dbReference type="ARBA" id="ARBA00010372"/>
    </source>
</evidence>
<reference evidence="19 20" key="1">
    <citation type="submission" date="2019-03" db="EMBL/GenBank/DDBJ databases">
        <title>Genomics of glacier-inhabiting Cryobacterium strains.</title>
        <authorList>
            <person name="Liu Q."/>
            <person name="Xin Y.-H."/>
        </authorList>
    </citation>
    <scope>NUCLEOTIDE SEQUENCE [LARGE SCALE GENOMIC DNA]</scope>
    <source>
        <strain evidence="19 20">TMT2-16</strain>
    </source>
</reference>
<evidence type="ECO:0000256" key="15">
    <source>
        <dbReference type="ARBA" id="ARBA00031077"/>
    </source>
</evidence>
<feature type="domain" description="Cytochrome oxidase subunit II copper A binding" evidence="18">
    <location>
        <begin position="567"/>
        <end position="666"/>
    </location>
</feature>
<evidence type="ECO:0000256" key="11">
    <source>
        <dbReference type="ARBA" id="ARBA00022723"/>
    </source>
</evidence>
<evidence type="ECO:0000256" key="1">
    <source>
        <dbReference type="ARBA" id="ARBA00001913"/>
    </source>
</evidence>
<dbReference type="PANTHER" id="PTHR42838:SF2">
    <property type="entry name" value="NITROUS-OXIDE REDUCTASE"/>
    <property type="match status" value="1"/>
</dbReference>
<dbReference type="InterPro" id="IPR028096">
    <property type="entry name" value="EfeO_Cupredoxin"/>
</dbReference>
<dbReference type="Gene3D" id="2.60.40.420">
    <property type="entry name" value="Cupredoxins - blue copper proteins"/>
    <property type="match status" value="1"/>
</dbReference>
<organism evidence="19 20">
    <name type="scientific">Cryobacterium sandaracinum</name>
    <dbReference type="NCBI Taxonomy" id="1259247"/>
    <lineage>
        <taxon>Bacteria</taxon>
        <taxon>Bacillati</taxon>
        <taxon>Actinomycetota</taxon>
        <taxon>Actinomycetes</taxon>
        <taxon>Micrococcales</taxon>
        <taxon>Microbacteriaceae</taxon>
        <taxon>Cryobacterium</taxon>
    </lineage>
</organism>
<dbReference type="Proteomes" id="UP000297851">
    <property type="component" value="Unassembled WGS sequence"/>
</dbReference>
<evidence type="ECO:0000256" key="12">
    <source>
        <dbReference type="ARBA" id="ARBA00022764"/>
    </source>
</evidence>
<gene>
    <name evidence="19" type="primary">nosZ</name>
    <name evidence="19" type="ORF">E3T25_07280</name>
</gene>
<comment type="similarity">
    <text evidence="6">In the C-terminal section; belongs to the cytochrome c oxidase subunit 2 family.</text>
</comment>
<comment type="subcellular location">
    <subcellularLocation>
        <location evidence="4">Periplasm</location>
    </subcellularLocation>
</comment>
<evidence type="ECO:0000256" key="8">
    <source>
        <dbReference type="ARBA" id="ARBA00011738"/>
    </source>
</evidence>
<dbReference type="SUPFAM" id="SSF49503">
    <property type="entry name" value="Cupredoxins"/>
    <property type="match status" value="1"/>
</dbReference>
<evidence type="ECO:0000313" key="19">
    <source>
        <dbReference type="EMBL" id="TFD03126.1"/>
    </source>
</evidence>
<comment type="function">
    <text evidence="3">Nitrous-oxide reductase is part of a bacterial respiratory system which is activated under anaerobic conditions in the presence of nitrate or nitrous oxide.</text>
</comment>
<dbReference type="SUPFAM" id="SSF50974">
    <property type="entry name" value="Nitrous oxide reductase, N-terminal domain"/>
    <property type="match status" value="1"/>
</dbReference>
<dbReference type="PANTHER" id="PTHR42838">
    <property type="entry name" value="CYTOCHROME C OXIDASE SUBUNIT II"/>
    <property type="match status" value="1"/>
</dbReference>
<sequence>MKIPAMKRRDFLKVGGGVVAGAAVGITGTNVGNNLGAGGELAAVASSRGLTGAEARAALTSVVPPGKYDPFFMFASGGHSGQISIIGIPSMRLLKIIPVFSRDSFSGYGFGTDVDGVIPRGSDPTKSNLLSWGDTHHPALSETEGRYDGRWLYVNDRANGRIGMVDLADYKTKQIYDIPNIGSAHGGVFVTPDSEYAHVSSITPRPITDNGYAPLESYADLYRGFSSWCAIDQTTGHLVPEKSFQIELPPYNQDLADMGKLASAGYGFLNSFNAELSVGMSHKNPPIEIGAAKNKYDYLHVIDWKKAEKVVAAGKIIMRNGIRVIPLQVAISEGILHFIPEPKNPHGVEVSPDGNYIVIAGKLDPAVTVYSITMIKKAIEDKNFEGTDRYGVPIIPITAVTAAHVELGAGPLHTQYDGKGNAYTSLFIDSAIIKWTLGPDAGVTEKPFTVLEKIPVHYNIGHLAIPGGDTVAPVGTYMVALNKWSLDQVQKLGPQHPVNLELFDINHTPPRVLSSLPLGGSEPHYAQIISVDRLNPLTVYPPGTSPETMAKSEFATASGQERIVRADGFVDVYATVMRSHFTPEQIPVTVGEKLRIHLTNIETAENATHTFAVPNHNLQATLDPGETVSVEFTADRVGSFAFYCAQFCSAMHMEMYGWLLVAPAGA</sequence>
<evidence type="ECO:0000256" key="4">
    <source>
        <dbReference type="ARBA" id="ARBA00004418"/>
    </source>
</evidence>
<evidence type="ECO:0000256" key="2">
    <source>
        <dbReference type="ARBA" id="ARBA00001935"/>
    </source>
</evidence>
<comment type="caution">
    <text evidence="19">The sequence shown here is derived from an EMBL/GenBank/DDBJ whole genome shotgun (WGS) entry which is preliminary data.</text>
</comment>
<comment type="cofactor">
    <cofactor evidence="1">
        <name>Ca(2+)</name>
        <dbReference type="ChEBI" id="CHEBI:29108"/>
    </cofactor>
</comment>
<proteinExistence type="inferred from homology"/>
<keyword evidence="20" id="KW-1185">Reference proteome</keyword>
<dbReference type="InterPro" id="IPR051403">
    <property type="entry name" value="NosZ/Cyto_c_oxidase_sub2"/>
</dbReference>
<evidence type="ECO:0000256" key="17">
    <source>
        <dbReference type="ARBA" id="ARBA00049555"/>
    </source>
</evidence>
<evidence type="ECO:0000256" key="5">
    <source>
        <dbReference type="ARBA" id="ARBA00004779"/>
    </source>
</evidence>
<dbReference type="InterPro" id="IPR008972">
    <property type="entry name" value="Cupredoxin"/>
</dbReference>
<comment type="subunit">
    <text evidence="8">Homodimer.</text>
</comment>
<dbReference type="EMBL" id="SOGO01000022">
    <property type="protein sequence ID" value="TFD03126.1"/>
    <property type="molecule type" value="Genomic_DNA"/>
</dbReference>
<evidence type="ECO:0000256" key="6">
    <source>
        <dbReference type="ARBA" id="ARBA00006790"/>
    </source>
</evidence>
<keyword evidence="19" id="KW-0560">Oxidoreductase</keyword>
<name>A0ABY2JDA2_9MICO</name>
<evidence type="ECO:0000256" key="13">
    <source>
        <dbReference type="ARBA" id="ARBA00022837"/>
    </source>
</evidence>
<dbReference type="Gene3D" id="2.130.10.10">
    <property type="entry name" value="YVTN repeat-like/Quinoprotein amine dehydrogenase"/>
    <property type="match status" value="1"/>
</dbReference>
<comment type="cofactor">
    <cofactor evidence="2">
        <name>Cu cation</name>
        <dbReference type="ChEBI" id="CHEBI:23378"/>
    </cofactor>
</comment>
<evidence type="ECO:0000256" key="10">
    <source>
        <dbReference type="ARBA" id="ARBA00016560"/>
    </source>
</evidence>
<comment type="catalytic activity">
    <reaction evidence="17">
        <text>N2 + 2 Fe(III)-[cytochrome c] + H2O = nitrous oxide + 2 Fe(II)-[cytochrome c] + 2 H(+)</text>
        <dbReference type="Rhea" id="RHEA:43108"/>
        <dbReference type="Rhea" id="RHEA-COMP:10350"/>
        <dbReference type="Rhea" id="RHEA-COMP:14399"/>
        <dbReference type="ChEBI" id="CHEBI:15377"/>
        <dbReference type="ChEBI" id="CHEBI:15378"/>
        <dbReference type="ChEBI" id="CHEBI:17045"/>
        <dbReference type="ChEBI" id="CHEBI:17997"/>
        <dbReference type="ChEBI" id="CHEBI:29033"/>
        <dbReference type="ChEBI" id="CHEBI:29034"/>
        <dbReference type="EC" id="1.7.2.4"/>
    </reaction>
</comment>
<dbReference type="PROSITE" id="PS50857">
    <property type="entry name" value="COX2_CUA"/>
    <property type="match status" value="1"/>
</dbReference>
<dbReference type="InterPro" id="IPR002429">
    <property type="entry name" value="CcO_II-like_C"/>
</dbReference>
<evidence type="ECO:0000259" key="18">
    <source>
        <dbReference type="PROSITE" id="PS50857"/>
    </source>
</evidence>
<keyword evidence="13" id="KW-0106">Calcium</keyword>
<evidence type="ECO:0000256" key="9">
    <source>
        <dbReference type="ARBA" id="ARBA00011896"/>
    </source>
</evidence>
<keyword evidence="14" id="KW-0186">Copper</keyword>
<dbReference type="RefSeq" id="WP_134373371.1">
    <property type="nucleotide sequence ID" value="NZ_SOGO01000022.1"/>
</dbReference>
<comment type="pathway">
    <text evidence="5">Nitrogen metabolism; nitrate reduction (denitrification); dinitrogen from nitrate: step 4/4.</text>
</comment>
<evidence type="ECO:0000256" key="14">
    <source>
        <dbReference type="ARBA" id="ARBA00023008"/>
    </source>
</evidence>
<dbReference type="GO" id="GO:0050304">
    <property type="term" value="F:nitrous-oxide reductase activity"/>
    <property type="evidence" value="ECO:0007669"/>
    <property type="project" value="UniProtKB-EC"/>
</dbReference>
<dbReference type="EC" id="1.7.2.4" evidence="9"/>